<dbReference type="EMBL" id="QJVD01000020">
    <property type="protein sequence ID" value="PYI65813.1"/>
    <property type="molecule type" value="Genomic_DNA"/>
</dbReference>
<dbReference type="Proteomes" id="UP000247832">
    <property type="component" value="Unassembled WGS sequence"/>
</dbReference>
<comment type="caution">
    <text evidence="4">The sequence shown here is derived from an EMBL/GenBank/DDBJ whole genome shotgun (WGS) entry which is preliminary data.</text>
</comment>
<dbReference type="PANTHER" id="PTHR34216:SF3">
    <property type="entry name" value="POLY-BETA-1,6-N-ACETYL-D-GLUCOSAMINE N-DEACETYLASE"/>
    <property type="match status" value="1"/>
</dbReference>
<dbReference type="AlphaFoldDB" id="A0A2V5L860"/>
<dbReference type="Pfam" id="PF01522">
    <property type="entry name" value="Polysacc_deac_1"/>
    <property type="match status" value="1"/>
</dbReference>
<sequence length="267" mass="29021">MSQHIPILLYHSVDDHPPVDFTPWAVGREMFAEHLDMLAELGRVGLTIGQLTALIRAGDPVPERAVVVTFDDGFSDFASNAWPQLQARGLPATLYVTAGLVGGHSEWLAPVGASGLPMLDSGEIGELAAQGVEIGAHSMTHPQLDAVGRDRAWLEISESKKALEAILDRPVDTFAYPHGYHDRVTKQMVAEAGYTSAAAVRNALSHPGDDLYALARCTVMADCTAEHLAGVLDGRHAKRAGRREHLRTGVWRQVRRLRASYPEANRP</sequence>
<accession>A0A2V5L860</accession>
<dbReference type="CDD" id="cd10918">
    <property type="entry name" value="CE4_NodB_like_5s_6s"/>
    <property type="match status" value="1"/>
</dbReference>
<dbReference type="PANTHER" id="PTHR34216">
    <property type="match status" value="1"/>
</dbReference>
<feature type="domain" description="NodB homology" evidence="3">
    <location>
        <begin position="64"/>
        <end position="267"/>
    </location>
</feature>
<evidence type="ECO:0000313" key="5">
    <source>
        <dbReference type="Proteomes" id="UP000247832"/>
    </source>
</evidence>
<dbReference type="OrthoDB" id="2795102at2"/>
<dbReference type="InterPro" id="IPR051398">
    <property type="entry name" value="Polysacch_Deacetylase"/>
</dbReference>
<dbReference type="InterPro" id="IPR002509">
    <property type="entry name" value="NODB_dom"/>
</dbReference>
<evidence type="ECO:0000256" key="1">
    <source>
        <dbReference type="ARBA" id="ARBA00004613"/>
    </source>
</evidence>
<keyword evidence="5" id="KW-1185">Reference proteome</keyword>
<comment type="subcellular location">
    <subcellularLocation>
        <location evidence="1">Secreted</location>
    </subcellularLocation>
</comment>
<reference evidence="4 5" key="1">
    <citation type="submission" date="2018-05" db="EMBL/GenBank/DDBJ databases">
        <title>Genetic diversity of glacier-inhabiting Cryobacterium bacteria in China and description of Cryobacterium mengkeensis sp. nov. and Arthrobacter glacialis sp. nov.</title>
        <authorList>
            <person name="Liu Q."/>
            <person name="Xin Y.-H."/>
        </authorList>
    </citation>
    <scope>NUCLEOTIDE SEQUENCE [LARGE SCALE GENOMIC DNA]</scope>
    <source>
        <strain evidence="4 5">LI2</strain>
    </source>
</reference>
<dbReference type="GO" id="GO:0005975">
    <property type="term" value="P:carbohydrate metabolic process"/>
    <property type="evidence" value="ECO:0007669"/>
    <property type="project" value="InterPro"/>
</dbReference>
<dbReference type="SUPFAM" id="SSF88713">
    <property type="entry name" value="Glycoside hydrolase/deacetylase"/>
    <property type="match status" value="1"/>
</dbReference>
<organism evidence="4 5">
    <name type="scientific">Arthrobacter livingstonensis</name>
    <dbReference type="NCBI Taxonomy" id="670078"/>
    <lineage>
        <taxon>Bacteria</taxon>
        <taxon>Bacillati</taxon>
        <taxon>Actinomycetota</taxon>
        <taxon>Actinomycetes</taxon>
        <taxon>Micrococcales</taxon>
        <taxon>Micrococcaceae</taxon>
        <taxon>Arthrobacter</taxon>
    </lineage>
</organism>
<evidence type="ECO:0000259" key="3">
    <source>
        <dbReference type="PROSITE" id="PS51677"/>
    </source>
</evidence>
<keyword evidence="2" id="KW-0732">Signal</keyword>
<dbReference type="GO" id="GO:0016810">
    <property type="term" value="F:hydrolase activity, acting on carbon-nitrogen (but not peptide) bonds"/>
    <property type="evidence" value="ECO:0007669"/>
    <property type="project" value="InterPro"/>
</dbReference>
<name>A0A2V5L860_9MICC</name>
<protein>
    <submittedName>
        <fullName evidence="4">Polysaccharide deacetylase</fullName>
    </submittedName>
</protein>
<dbReference type="RefSeq" id="WP_110502090.1">
    <property type="nucleotide sequence ID" value="NZ_QJVD01000020.1"/>
</dbReference>
<dbReference type="GO" id="GO:0005576">
    <property type="term" value="C:extracellular region"/>
    <property type="evidence" value="ECO:0007669"/>
    <property type="project" value="UniProtKB-SubCell"/>
</dbReference>
<proteinExistence type="predicted"/>
<evidence type="ECO:0000313" key="4">
    <source>
        <dbReference type="EMBL" id="PYI65813.1"/>
    </source>
</evidence>
<dbReference type="Gene3D" id="3.20.20.370">
    <property type="entry name" value="Glycoside hydrolase/deacetylase"/>
    <property type="match status" value="1"/>
</dbReference>
<gene>
    <name evidence="4" type="ORF">CVV68_16430</name>
</gene>
<dbReference type="InterPro" id="IPR011330">
    <property type="entry name" value="Glyco_hydro/deAcase_b/a-brl"/>
</dbReference>
<evidence type="ECO:0000256" key="2">
    <source>
        <dbReference type="ARBA" id="ARBA00022729"/>
    </source>
</evidence>
<dbReference type="PROSITE" id="PS51677">
    <property type="entry name" value="NODB"/>
    <property type="match status" value="1"/>
</dbReference>